<proteinExistence type="predicted"/>
<evidence type="ECO:0000256" key="1">
    <source>
        <dbReference type="SAM" id="Phobius"/>
    </source>
</evidence>
<name>A0A2N9HQG8_FAGSY</name>
<evidence type="ECO:0000313" key="2">
    <source>
        <dbReference type="EMBL" id="SPD14502.1"/>
    </source>
</evidence>
<keyword evidence="1" id="KW-0812">Transmembrane</keyword>
<keyword evidence="1" id="KW-1133">Transmembrane helix</keyword>
<keyword evidence="1" id="KW-0472">Membrane</keyword>
<reference evidence="2" key="1">
    <citation type="submission" date="2018-02" db="EMBL/GenBank/DDBJ databases">
        <authorList>
            <person name="Cohen D.B."/>
            <person name="Kent A.D."/>
        </authorList>
    </citation>
    <scope>NUCLEOTIDE SEQUENCE</scope>
</reference>
<dbReference type="EMBL" id="OIVN01003944">
    <property type="protein sequence ID" value="SPD14502.1"/>
    <property type="molecule type" value="Genomic_DNA"/>
</dbReference>
<feature type="transmembrane region" description="Helical" evidence="1">
    <location>
        <begin position="180"/>
        <end position="203"/>
    </location>
</feature>
<dbReference type="AlphaFoldDB" id="A0A2N9HQG8"/>
<organism evidence="2">
    <name type="scientific">Fagus sylvatica</name>
    <name type="common">Beechnut</name>
    <dbReference type="NCBI Taxonomy" id="28930"/>
    <lineage>
        <taxon>Eukaryota</taxon>
        <taxon>Viridiplantae</taxon>
        <taxon>Streptophyta</taxon>
        <taxon>Embryophyta</taxon>
        <taxon>Tracheophyta</taxon>
        <taxon>Spermatophyta</taxon>
        <taxon>Magnoliopsida</taxon>
        <taxon>eudicotyledons</taxon>
        <taxon>Gunneridae</taxon>
        <taxon>Pentapetalae</taxon>
        <taxon>rosids</taxon>
        <taxon>fabids</taxon>
        <taxon>Fagales</taxon>
        <taxon>Fagaceae</taxon>
        <taxon>Fagus</taxon>
    </lineage>
</organism>
<protein>
    <submittedName>
        <fullName evidence="2">Uncharacterized protein</fullName>
    </submittedName>
</protein>
<sequence>MGKRDRRRVVDPHRGGCFGFGYRERKRKLQEREIVMERERETEVRVTVREKEGLDLREGREMVTTVAVTVIAQEPLPSPFILPQPLPSPFILNSHYHLRFILQQPLPSSFILQQSLPSPVHTSTATTIFGLYFNVESRTMSNPTFNSPLYQPSKGPVSYAPTTPYHPTNAFTYSKHSKTFIVVISISLGLLVVLFLSLCLWIYKVLHPPASANANFGPPAMA</sequence>
<accession>A0A2N9HQG8</accession>
<gene>
    <name evidence="2" type="ORF">FSB_LOCUS42384</name>
</gene>